<evidence type="ECO:0000313" key="4">
    <source>
        <dbReference type="Proteomes" id="UP001304671"/>
    </source>
</evidence>
<name>A0ABU5QKE6_9BACT</name>
<dbReference type="PANTHER" id="PTHR48081">
    <property type="entry name" value="AB HYDROLASE SUPERFAMILY PROTEIN C4A8.06C"/>
    <property type="match status" value="1"/>
</dbReference>
<evidence type="ECO:0000256" key="1">
    <source>
        <dbReference type="ARBA" id="ARBA00022801"/>
    </source>
</evidence>
<dbReference type="Gene3D" id="3.40.50.1820">
    <property type="entry name" value="alpha/beta hydrolase"/>
    <property type="match status" value="1"/>
</dbReference>
<organism evidence="3 4">
    <name type="scientific">Arcicella aquatica</name>
    <dbReference type="NCBI Taxonomy" id="217141"/>
    <lineage>
        <taxon>Bacteria</taxon>
        <taxon>Pseudomonadati</taxon>
        <taxon>Bacteroidota</taxon>
        <taxon>Cytophagia</taxon>
        <taxon>Cytophagales</taxon>
        <taxon>Flectobacillaceae</taxon>
        <taxon>Arcicella</taxon>
    </lineage>
</organism>
<dbReference type="Pfam" id="PF20434">
    <property type="entry name" value="BD-FAE"/>
    <property type="match status" value="1"/>
</dbReference>
<proteinExistence type="predicted"/>
<dbReference type="InterPro" id="IPR050300">
    <property type="entry name" value="GDXG_lipolytic_enzyme"/>
</dbReference>
<dbReference type="GO" id="GO:0016787">
    <property type="term" value="F:hydrolase activity"/>
    <property type="evidence" value="ECO:0007669"/>
    <property type="project" value="UniProtKB-KW"/>
</dbReference>
<dbReference type="RefSeq" id="WP_323247980.1">
    <property type="nucleotide sequence ID" value="NZ_JAYFUL010000008.1"/>
</dbReference>
<feature type="domain" description="BD-FAE-like" evidence="2">
    <location>
        <begin position="55"/>
        <end position="265"/>
    </location>
</feature>
<dbReference type="InterPro" id="IPR029058">
    <property type="entry name" value="AB_hydrolase_fold"/>
</dbReference>
<gene>
    <name evidence="3" type="ORF">VB264_07045</name>
</gene>
<dbReference type="InterPro" id="IPR049492">
    <property type="entry name" value="BD-FAE-like_dom"/>
</dbReference>
<comment type="caution">
    <text evidence="3">The sequence shown here is derived from an EMBL/GenBank/DDBJ whole genome shotgun (WGS) entry which is preliminary data.</text>
</comment>
<reference evidence="3 4" key="1">
    <citation type="submission" date="2023-12" db="EMBL/GenBank/DDBJ databases">
        <title>Novel species of the genus Arcicella isolated from rivers.</title>
        <authorList>
            <person name="Lu H."/>
        </authorList>
    </citation>
    <scope>NUCLEOTIDE SEQUENCE [LARGE SCALE GENOMIC DNA]</scope>
    <source>
        <strain evidence="3 4">LMG 21963</strain>
    </source>
</reference>
<keyword evidence="4" id="KW-1185">Reference proteome</keyword>
<dbReference type="PANTHER" id="PTHR48081:SF13">
    <property type="entry name" value="ALPHA_BETA HYDROLASE"/>
    <property type="match status" value="1"/>
</dbReference>
<dbReference type="Proteomes" id="UP001304671">
    <property type="component" value="Unassembled WGS sequence"/>
</dbReference>
<dbReference type="EMBL" id="JAYFUL010000008">
    <property type="protein sequence ID" value="MEA5257532.1"/>
    <property type="molecule type" value="Genomic_DNA"/>
</dbReference>
<evidence type="ECO:0000313" key="3">
    <source>
        <dbReference type="EMBL" id="MEA5257532.1"/>
    </source>
</evidence>
<sequence length="305" mass="34441">MKNEYYPSVLFFVLLYFTNQAIGQTTNRVLGYFPANTTLYGNVPYAKDTSKHHLLDIYLPANAKPNTPLVVWIHGGAWMLNDKYADMSYMKNTIRTIVENGYALASIDYRYSTQAIFPAQIQDCNQAIEFLYQNAEKYSLDKNRIVLVGFSAGGHLASLLALSHNNKVKDFYAKDNKVSFKIKGVIDFYGPSDFLAIPKNLEPAGAVKTSESILLGATPLQRPDLAKWASPVTYVDKNDSPFLIIHGEKDQSVPYSQSVLLSSWLKLSGIENQVFIVKDAPHYGEMFDAEYLRKEIIDFLNKHLK</sequence>
<keyword evidence="1 3" id="KW-0378">Hydrolase</keyword>
<protein>
    <submittedName>
        <fullName evidence="3">Alpha/beta hydrolase</fullName>
    </submittedName>
</protein>
<accession>A0ABU5QKE6</accession>
<dbReference type="SUPFAM" id="SSF53474">
    <property type="entry name" value="alpha/beta-Hydrolases"/>
    <property type="match status" value="1"/>
</dbReference>
<evidence type="ECO:0000259" key="2">
    <source>
        <dbReference type="Pfam" id="PF20434"/>
    </source>
</evidence>